<accession>A0A0A9CAV1</accession>
<proteinExistence type="predicted"/>
<sequence>MDIPVLHCYAKMNSSRSPQIAAIFRANAFNDPYLSLELWRSLCDRNRNTTAKTH</sequence>
<dbReference type="AlphaFoldDB" id="A0A0A9CAV1"/>
<reference evidence="1" key="1">
    <citation type="submission" date="2014-09" db="EMBL/GenBank/DDBJ databases">
        <authorList>
            <person name="Magalhaes I.L.F."/>
            <person name="Oliveira U."/>
            <person name="Santos F.R."/>
            <person name="Vidigal T.H.D.A."/>
            <person name="Brescovit A.D."/>
            <person name="Santos A.J."/>
        </authorList>
    </citation>
    <scope>NUCLEOTIDE SEQUENCE</scope>
    <source>
        <tissue evidence="1">Shoot tissue taken approximately 20 cm above the soil surface</tissue>
    </source>
</reference>
<evidence type="ECO:0000313" key="1">
    <source>
        <dbReference type="EMBL" id="JAD68597.1"/>
    </source>
</evidence>
<reference evidence="1" key="2">
    <citation type="journal article" date="2015" name="Data Brief">
        <title>Shoot transcriptome of the giant reed, Arundo donax.</title>
        <authorList>
            <person name="Barrero R.A."/>
            <person name="Guerrero F.D."/>
            <person name="Moolhuijzen P."/>
            <person name="Goolsby J.A."/>
            <person name="Tidwell J."/>
            <person name="Bellgard S.E."/>
            <person name="Bellgard M.I."/>
        </authorList>
    </citation>
    <scope>NUCLEOTIDE SEQUENCE</scope>
    <source>
        <tissue evidence="1">Shoot tissue taken approximately 20 cm above the soil surface</tissue>
    </source>
</reference>
<name>A0A0A9CAV1_ARUDO</name>
<protein>
    <submittedName>
        <fullName evidence="1">Uncharacterized protein</fullName>
    </submittedName>
</protein>
<organism evidence="1">
    <name type="scientific">Arundo donax</name>
    <name type="common">Giant reed</name>
    <name type="synonym">Donax arundinaceus</name>
    <dbReference type="NCBI Taxonomy" id="35708"/>
    <lineage>
        <taxon>Eukaryota</taxon>
        <taxon>Viridiplantae</taxon>
        <taxon>Streptophyta</taxon>
        <taxon>Embryophyta</taxon>
        <taxon>Tracheophyta</taxon>
        <taxon>Spermatophyta</taxon>
        <taxon>Magnoliopsida</taxon>
        <taxon>Liliopsida</taxon>
        <taxon>Poales</taxon>
        <taxon>Poaceae</taxon>
        <taxon>PACMAD clade</taxon>
        <taxon>Arundinoideae</taxon>
        <taxon>Arundineae</taxon>
        <taxon>Arundo</taxon>
    </lineage>
</organism>
<dbReference type="EMBL" id="GBRH01229298">
    <property type="protein sequence ID" value="JAD68597.1"/>
    <property type="molecule type" value="Transcribed_RNA"/>
</dbReference>